<sequence>MSETEAARGPLAGLVVIEMGTLIAGPFCGQILGDFGAEVIKIEDPRKGDPMRQWGRSLPKGLSPWWPVIGRNKKSVGLDLRTPEGQEIARALIAGADVVVENFRPGAMEKWGLSYEALSAQNPRLIMARVSGFGQTGPYAQRAGYGLIGEAMGGLRYVTGEPDRPPARVGISIGDSLAAMHAAMGVLMALHHRDRTGRGQVIDAALYESVLAVMENLVTEYDLTGYVRERSGSVLPGIAPSNAYPCAGGELILIGGNGDTVFARLTEAMGRPDLRTDPRFADHAGRGKHQAELDAIIAEWTGGQALPDLLALLEEKGVPASRMFRAPDMLEDPQYRAREAIVETPHPVFGQVKMQNVFPKLSDTPGRVRWPGPELGQHTDEVLAERAGCTAERLAELRRKGVV</sequence>
<dbReference type="InterPro" id="IPR023606">
    <property type="entry name" value="CoA-Trfase_III_dom_1_sf"/>
</dbReference>
<dbReference type="eggNOG" id="COG1804">
    <property type="taxonomic scope" value="Bacteria"/>
</dbReference>
<keyword evidence="3" id="KW-1185">Reference proteome</keyword>
<keyword evidence="1" id="KW-0808">Transferase</keyword>
<evidence type="ECO:0000256" key="1">
    <source>
        <dbReference type="ARBA" id="ARBA00022679"/>
    </source>
</evidence>
<dbReference type="Gene3D" id="3.40.50.10540">
    <property type="entry name" value="Crotonobetainyl-coa:carnitine coa-transferase, domain 1"/>
    <property type="match status" value="1"/>
</dbReference>
<evidence type="ECO:0000313" key="3">
    <source>
        <dbReference type="Proteomes" id="UP000001868"/>
    </source>
</evidence>
<evidence type="ECO:0000313" key="2">
    <source>
        <dbReference type="EMBL" id="ACG76726.1"/>
    </source>
</evidence>
<dbReference type="Gene3D" id="3.30.1540.10">
    <property type="entry name" value="formyl-coa transferase, domain 3"/>
    <property type="match status" value="1"/>
</dbReference>
<dbReference type="GO" id="GO:0008410">
    <property type="term" value="F:CoA-transferase activity"/>
    <property type="evidence" value="ECO:0007669"/>
    <property type="project" value="TreeGrafter"/>
</dbReference>
<organism evidence="2 3">
    <name type="scientific">Phenylobacterium zucineum (strain HLK1)</name>
    <dbReference type="NCBI Taxonomy" id="450851"/>
    <lineage>
        <taxon>Bacteria</taxon>
        <taxon>Pseudomonadati</taxon>
        <taxon>Pseudomonadota</taxon>
        <taxon>Alphaproteobacteria</taxon>
        <taxon>Caulobacterales</taxon>
        <taxon>Caulobacteraceae</taxon>
        <taxon>Phenylobacterium</taxon>
    </lineage>
</organism>
<dbReference type="PANTHER" id="PTHR48207:SF3">
    <property type="entry name" value="SUCCINATE--HYDROXYMETHYLGLUTARATE COA-TRANSFERASE"/>
    <property type="match status" value="1"/>
</dbReference>
<gene>
    <name evidence="2" type="ordered locus">PHZ_c0312</name>
</gene>
<proteinExistence type="predicted"/>
<dbReference type="AlphaFoldDB" id="B4RDM7"/>
<dbReference type="OrthoDB" id="7488526at2"/>
<dbReference type="PANTHER" id="PTHR48207">
    <property type="entry name" value="SUCCINATE--HYDROXYMETHYLGLUTARATE COA-TRANSFERASE"/>
    <property type="match status" value="1"/>
</dbReference>
<protein>
    <submittedName>
        <fullName evidence="2">L-carnitine dehydratase/bile acid-inducible protein F</fullName>
    </submittedName>
</protein>
<dbReference type="EMBL" id="CP000747">
    <property type="protein sequence ID" value="ACG76726.1"/>
    <property type="molecule type" value="Genomic_DNA"/>
</dbReference>
<dbReference type="RefSeq" id="WP_012520874.1">
    <property type="nucleotide sequence ID" value="NC_011144.1"/>
</dbReference>
<accession>B4RDM7</accession>
<dbReference type="InterPro" id="IPR050483">
    <property type="entry name" value="CoA-transferase_III_domain"/>
</dbReference>
<dbReference type="Pfam" id="PF02515">
    <property type="entry name" value="CoA_transf_3"/>
    <property type="match status" value="1"/>
</dbReference>
<reference evidence="2 3" key="1">
    <citation type="journal article" date="2008" name="BMC Genomics">
        <title>Complete genome of Phenylobacterium zucineum - a novel facultative intracellular bacterium isolated from human erythroleukemia cell line K562.</title>
        <authorList>
            <person name="Luo Y."/>
            <person name="Xu X."/>
            <person name="Ding Z."/>
            <person name="Liu Z."/>
            <person name="Zhang B."/>
            <person name="Yan Z."/>
            <person name="Sun J."/>
            <person name="Hu S."/>
            <person name="Hu X."/>
        </authorList>
    </citation>
    <scope>NUCLEOTIDE SEQUENCE [LARGE SCALE GENOMIC DNA]</scope>
    <source>
        <strain evidence="2 3">HLK1</strain>
    </source>
</reference>
<dbReference type="KEGG" id="pzu:PHZ_c0312"/>
<dbReference type="STRING" id="450851.PHZ_c0312"/>
<dbReference type="InterPro" id="IPR044855">
    <property type="entry name" value="CoA-Trfase_III_dom3_sf"/>
</dbReference>
<name>B4RDM7_PHEZH</name>
<dbReference type="Proteomes" id="UP000001868">
    <property type="component" value="Chromosome"/>
</dbReference>
<dbReference type="InterPro" id="IPR003673">
    <property type="entry name" value="CoA-Trfase_fam_III"/>
</dbReference>
<dbReference type="SUPFAM" id="SSF89796">
    <property type="entry name" value="CoA-transferase family III (CaiB/BaiF)"/>
    <property type="match status" value="1"/>
</dbReference>
<dbReference type="HOGENOM" id="CLU_033975_0_0_5"/>